<dbReference type="GO" id="GO:0072659">
    <property type="term" value="P:protein localization to plasma membrane"/>
    <property type="evidence" value="ECO:0007669"/>
    <property type="project" value="TreeGrafter"/>
</dbReference>
<dbReference type="Pfam" id="PF09790">
    <property type="entry name" value="Hyccin"/>
    <property type="match status" value="1"/>
</dbReference>
<feature type="compositionally biased region" description="Basic and acidic residues" evidence="7">
    <location>
        <begin position="448"/>
        <end position="462"/>
    </location>
</feature>
<comment type="caution">
    <text evidence="8">The sequence shown here is derived from an EMBL/GenBank/DDBJ whole genome shotgun (WGS) entry which is preliminary data.</text>
</comment>
<keyword evidence="9" id="KW-1185">Reference proteome</keyword>
<name>A0AA88XE69_PINIB</name>
<feature type="region of interest" description="Disordered" evidence="7">
    <location>
        <begin position="361"/>
        <end position="382"/>
    </location>
</feature>
<feature type="compositionally biased region" description="Polar residues" evidence="7">
    <location>
        <begin position="51"/>
        <end position="63"/>
    </location>
</feature>
<feature type="region of interest" description="Disordered" evidence="7">
    <location>
        <begin position="414"/>
        <end position="462"/>
    </location>
</feature>
<comment type="similarity">
    <text evidence="6">Belongs to the Hyccin family.</text>
</comment>
<dbReference type="PANTHER" id="PTHR31220">
    <property type="entry name" value="HYCCIN RELATED"/>
    <property type="match status" value="1"/>
</dbReference>
<feature type="region of interest" description="Disordered" evidence="7">
    <location>
        <begin position="30"/>
        <end position="90"/>
    </location>
</feature>
<evidence type="ECO:0000313" key="9">
    <source>
        <dbReference type="Proteomes" id="UP001186944"/>
    </source>
</evidence>
<protein>
    <submittedName>
        <fullName evidence="8">Uncharacterized protein</fullName>
    </submittedName>
</protein>
<evidence type="ECO:0000256" key="7">
    <source>
        <dbReference type="SAM" id="MobiDB-lite"/>
    </source>
</evidence>
<keyword evidence="4" id="KW-0963">Cytoplasm</keyword>
<dbReference type="PANTHER" id="PTHR31220:SF1">
    <property type="entry name" value="GH21176P"/>
    <property type="match status" value="1"/>
</dbReference>
<proteinExistence type="inferred from homology"/>
<evidence type="ECO:0000256" key="4">
    <source>
        <dbReference type="ARBA" id="ARBA00022490"/>
    </source>
</evidence>
<sequence>MGCLITLRTMSKKLNKKDTRDLPKVDSFFKKDCDSKGTGNTPVISHENEVTDSVNSRPEQASVSDEEVRDISNEDNSYTSDSDSDGSLVPVPDNRKFVPQKYEALYKWFYFSTVKRGTFILDPVCHQLFEFYRSSEASLRLFSLDFIPVLIWLYLSSLSIGGKKEIVSSDGKPRIKTFRIPKFAQPSIYHEPSSIAAVTSDVALSRLDFSDPELWQSGPLPQYESLNGQNRQGVLAYIQQCYNADIANVSPQSHHMFCKASSKIANTGFVTAEILRRFGKGLTESPPSDGYRSMAGELSPRINISPALMIEMLSGLYYVTFNTELALGTKAIYDMHHRAGYELYPDVLLVTCAMTNTLQSVPSDSDNRVQSMTTVTPSSSGHAISKSAITNASFKIKKLPDDIAVIPDPESATKLSTIDEDGNPIDSTISKSASKSSKFNPFKTIQGKGEKSKGKESGKRDSIEMQAKSPMIPNGDNIDSVQVGVTKNNSRVIVDNIELQHPVKRNIHADYDSTADEKFNNSPSGASGTKHKTIGDILVSGAKDLKGKLGHHRHSSGSSVNSETYNTAL</sequence>
<dbReference type="GO" id="GO:0046854">
    <property type="term" value="P:phosphatidylinositol phosphate biosynthetic process"/>
    <property type="evidence" value="ECO:0007669"/>
    <property type="project" value="TreeGrafter"/>
</dbReference>
<evidence type="ECO:0000313" key="8">
    <source>
        <dbReference type="EMBL" id="KAK3082993.1"/>
    </source>
</evidence>
<dbReference type="InterPro" id="IPR018619">
    <property type="entry name" value="Hyccin"/>
</dbReference>
<evidence type="ECO:0000256" key="6">
    <source>
        <dbReference type="ARBA" id="ARBA00034482"/>
    </source>
</evidence>
<dbReference type="Proteomes" id="UP001186944">
    <property type="component" value="Unassembled WGS sequence"/>
</dbReference>
<organism evidence="8 9">
    <name type="scientific">Pinctada imbricata</name>
    <name type="common">Atlantic pearl-oyster</name>
    <name type="synonym">Pinctada martensii</name>
    <dbReference type="NCBI Taxonomy" id="66713"/>
    <lineage>
        <taxon>Eukaryota</taxon>
        <taxon>Metazoa</taxon>
        <taxon>Spiralia</taxon>
        <taxon>Lophotrochozoa</taxon>
        <taxon>Mollusca</taxon>
        <taxon>Bivalvia</taxon>
        <taxon>Autobranchia</taxon>
        <taxon>Pteriomorphia</taxon>
        <taxon>Pterioida</taxon>
        <taxon>Pterioidea</taxon>
        <taxon>Pteriidae</taxon>
        <taxon>Pinctada</taxon>
    </lineage>
</organism>
<evidence type="ECO:0000256" key="1">
    <source>
        <dbReference type="ARBA" id="ARBA00004236"/>
    </source>
</evidence>
<feature type="compositionally biased region" description="Polar residues" evidence="7">
    <location>
        <begin position="556"/>
        <end position="569"/>
    </location>
</feature>
<dbReference type="GO" id="GO:0005886">
    <property type="term" value="C:plasma membrane"/>
    <property type="evidence" value="ECO:0007669"/>
    <property type="project" value="UniProtKB-SubCell"/>
</dbReference>
<evidence type="ECO:0000256" key="2">
    <source>
        <dbReference type="ARBA" id="ARBA00004514"/>
    </source>
</evidence>
<evidence type="ECO:0000256" key="5">
    <source>
        <dbReference type="ARBA" id="ARBA00023136"/>
    </source>
</evidence>
<reference evidence="8" key="1">
    <citation type="submission" date="2019-08" db="EMBL/GenBank/DDBJ databases">
        <title>The improved chromosome-level genome for the pearl oyster Pinctada fucata martensii using PacBio sequencing and Hi-C.</title>
        <authorList>
            <person name="Zheng Z."/>
        </authorList>
    </citation>
    <scope>NUCLEOTIDE SEQUENCE</scope>
    <source>
        <strain evidence="8">ZZ-2019</strain>
        <tissue evidence="8">Adductor muscle</tissue>
    </source>
</reference>
<dbReference type="GO" id="GO:0005829">
    <property type="term" value="C:cytosol"/>
    <property type="evidence" value="ECO:0007669"/>
    <property type="project" value="UniProtKB-SubCell"/>
</dbReference>
<keyword evidence="5" id="KW-0472">Membrane</keyword>
<keyword evidence="3" id="KW-1003">Cell membrane</keyword>
<evidence type="ECO:0000256" key="3">
    <source>
        <dbReference type="ARBA" id="ARBA00022475"/>
    </source>
</evidence>
<dbReference type="AlphaFoldDB" id="A0AA88XE69"/>
<dbReference type="EMBL" id="VSWD01000014">
    <property type="protein sequence ID" value="KAK3082993.1"/>
    <property type="molecule type" value="Genomic_DNA"/>
</dbReference>
<feature type="region of interest" description="Disordered" evidence="7">
    <location>
        <begin position="547"/>
        <end position="569"/>
    </location>
</feature>
<comment type="subcellular location">
    <subcellularLocation>
        <location evidence="1">Cell membrane</location>
    </subcellularLocation>
    <subcellularLocation>
        <location evidence="2">Cytoplasm</location>
        <location evidence="2">Cytosol</location>
    </subcellularLocation>
</comment>
<accession>A0AA88XE69</accession>
<gene>
    <name evidence="8" type="ORF">FSP39_011027</name>
</gene>